<evidence type="ECO:0000313" key="1">
    <source>
        <dbReference type="EMBL" id="RCV10604.1"/>
    </source>
</evidence>
<evidence type="ECO:0008006" key="2">
    <source>
        <dbReference type="Google" id="ProtNLM"/>
    </source>
</evidence>
<reference evidence="1" key="1">
    <citation type="journal article" date="2012" name="Nat. Biotechnol.">
        <title>Reference genome sequence of the model plant Setaria.</title>
        <authorList>
            <person name="Bennetzen J.L."/>
            <person name="Schmutz J."/>
            <person name="Wang H."/>
            <person name="Percifield R."/>
            <person name="Hawkins J."/>
            <person name="Pontaroli A.C."/>
            <person name="Estep M."/>
            <person name="Feng L."/>
            <person name="Vaughn J.N."/>
            <person name="Grimwood J."/>
            <person name="Jenkins J."/>
            <person name="Barry K."/>
            <person name="Lindquist E."/>
            <person name="Hellsten U."/>
            <person name="Deshpande S."/>
            <person name="Wang X."/>
            <person name="Wu X."/>
            <person name="Mitros T."/>
            <person name="Triplett J."/>
            <person name="Yang X."/>
            <person name="Ye C.Y."/>
            <person name="Mauro-Herrera M."/>
            <person name="Wang L."/>
            <person name="Li P."/>
            <person name="Sharma M."/>
            <person name="Sharma R."/>
            <person name="Ronald P.C."/>
            <person name="Panaud O."/>
            <person name="Kellogg E.A."/>
            <person name="Brutnell T.P."/>
            <person name="Doust A.N."/>
            <person name="Tuskan G.A."/>
            <person name="Rokhsar D."/>
            <person name="Devos K.M."/>
        </authorList>
    </citation>
    <scope>NUCLEOTIDE SEQUENCE [LARGE SCALE GENOMIC DNA]</scope>
    <source>
        <strain evidence="1">Yugu1</strain>
    </source>
</reference>
<accession>A0A368PYJ6</accession>
<reference evidence="1" key="2">
    <citation type="submission" date="2015-07" db="EMBL/GenBank/DDBJ databases">
        <authorList>
            <person name="Noorani M."/>
        </authorList>
    </citation>
    <scope>NUCLEOTIDE SEQUENCE</scope>
    <source>
        <strain evidence="1">Yugu1</strain>
    </source>
</reference>
<dbReference type="EMBL" id="CM003529">
    <property type="protein sequence ID" value="RCV10604.1"/>
    <property type="molecule type" value="Genomic_DNA"/>
</dbReference>
<proteinExistence type="predicted"/>
<dbReference type="AlphaFoldDB" id="A0A368PYJ6"/>
<name>A0A368PYJ6_SETIT</name>
<organism evidence="1">
    <name type="scientific">Setaria italica</name>
    <name type="common">Foxtail millet</name>
    <name type="synonym">Panicum italicum</name>
    <dbReference type="NCBI Taxonomy" id="4555"/>
    <lineage>
        <taxon>Eukaryota</taxon>
        <taxon>Viridiplantae</taxon>
        <taxon>Streptophyta</taxon>
        <taxon>Embryophyta</taxon>
        <taxon>Tracheophyta</taxon>
        <taxon>Spermatophyta</taxon>
        <taxon>Magnoliopsida</taxon>
        <taxon>Liliopsida</taxon>
        <taxon>Poales</taxon>
        <taxon>Poaceae</taxon>
        <taxon>PACMAD clade</taxon>
        <taxon>Panicoideae</taxon>
        <taxon>Panicodae</taxon>
        <taxon>Paniceae</taxon>
        <taxon>Cenchrinae</taxon>
        <taxon>Setaria</taxon>
    </lineage>
</organism>
<sequence>MSSQQKNHGRSSKQQKVAPETINHLLTSYVVAREVWFTVFQRIGLRALTPQPDASTFSGWWNQAIKRINLVAWEIWKHHNDRVFNNATPSVSLVRTIKEGALWCTAGAQGLQSLF</sequence>
<dbReference type="OrthoDB" id="684036at2759"/>
<gene>
    <name evidence="1" type="ORF">SETIT_2G123500v2</name>
</gene>
<protein>
    <recommendedName>
        <fullName evidence="2">Reverse transcriptase zinc-binding domain-containing protein</fullName>
    </recommendedName>
</protein>